<dbReference type="EnsemblProtists" id="EOD38113">
    <property type="protein sequence ID" value="EOD38113"/>
    <property type="gene ID" value="EMIHUDRAFT_200568"/>
</dbReference>
<evidence type="ECO:0000256" key="1">
    <source>
        <dbReference type="ARBA" id="ARBA00009805"/>
    </source>
</evidence>
<dbReference type="HOGENOM" id="CLU_1484642_0_0_1"/>
<evidence type="ECO:0000256" key="4">
    <source>
        <dbReference type="ARBA" id="ARBA00022771"/>
    </source>
</evidence>
<dbReference type="GO" id="GO:0003735">
    <property type="term" value="F:structural constituent of ribosome"/>
    <property type="evidence" value="ECO:0007669"/>
    <property type="project" value="InterPro"/>
</dbReference>
<feature type="compositionally biased region" description="Basic and acidic residues" evidence="9">
    <location>
        <begin position="11"/>
        <end position="22"/>
    </location>
</feature>
<keyword evidence="5" id="KW-0862">Zinc</keyword>
<evidence type="ECO:0000256" key="2">
    <source>
        <dbReference type="ARBA" id="ARBA00022723"/>
    </source>
</evidence>
<keyword evidence="2" id="KW-0479">Metal-binding</keyword>
<dbReference type="GO" id="GO:0006412">
    <property type="term" value="P:translation"/>
    <property type="evidence" value="ECO:0007669"/>
    <property type="project" value="InterPro"/>
</dbReference>
<dbReference type="SUPFAM" id="SSF57829">
    <property type="entry name" value="Zn-binding ribosomal proteins"/>
    <property type="match status" value="1"/>
</dbReference>
<dbReference type="InterPro" id="IPR001569">
    <property type="entry name" value="Ribosomal_eL37"/>
</dbReference>
<dbReference type="PANTHER" id="PTHR10768:SF0">
    <property type="entry name" value="RIBOSOMAL PROTEIN L37"/>
    <property type="match status" value="1"/>
</dbReference>
<evidence type="ECO:0000256" key="7">
    <source>
        <dbReference type="ARBA" id="ARBA00022980"/>
    </source>
</evidence>
<evidence type="ECO:0000313" key="10">
    <source>
        <dbReference type="EnsemblProtists" id="EOD38113"/>
    </source>
</evidence>
<keyword evidence="6" id="KW-0694">RNA-binding</keyword>
<comment type="similarity">
    <text evidence="1">Belongs to the eukaryotic ribosomal protein eL37 family.</text>
</comment>
<accession>A0A0D3KQS8</accession>
<dbReference type="AlphaFoldDB" id="A0A0D3KQS8"/>
<proteinExistence type="inferred from homology"/>
<keyword evidence="8" id="KW-0687">Ribonucleoprotein</keyword>
<dbReference type="Proteomes" id="UP000013827">
    <property type="component" value="Unassembled WGS sequence"/>
</dbReference>
<dbReference type="GO" id="GO:0008270">
    <property type="term" value="F:zinc ion binding"/>
    <property type="evidence" value="ECO:0007669"/>
    <property type="project" value="UniProtKB-KW"/>
</dbReference>
<evidence type="ECO:0000256" key="6">
    <source>
        <dbReference type="ARBA" id="ARBA00022884"/>
    </source>
</evidence>
<sequence>MPQAMMTAELSTKRTDGVRWEGEGAGGNGCGRRKEGGGGLTSARFLDRLAAPSSSPPLDERFRAWRRSGAWFASSECACHADSSGHPGKGASIASQLRGKTDEVKPLTLASLAPSRRVGVNDSVPQLHLELSEAATDELPPTSFHIQKKVCSACGYPSARLRSLVSYNWCKKMIRRKTRGTK</sequence>
<dbReference type="PANTHER" id="PTHR10768">
    <property type="entry name" value="60S RIBOSOMAL PROTEIN L37"/>
    <property type="match status" value="1"/>
</dbReference>
<protein>
    <submittedName>
        <fullName evidence="10">Uncharacterized protein</fullName>
    </submittedName>
</protein>
<dbReference type="InterPro" id="IPR011332">
    <property type="entry name" value="Ribosomal_zn-bd"/>
</dbReference>
<dbReference type="GO" id="GO:0022625">
    <property type="term" value="C:cytosolic large ribosomal subunit"/>
    <property type="evidence" value="ECO:0007669"/>
    <property type="project" value="TreeGrafter"/>
</dbReference>
<dbReference type="GO" id="GO:0019843">
    <property type="term" value="F:rRNA binding"/>
    <property type="evidence" value="ECO:0007669"/>
    <property type="project" value="UniProtKB-KW"/>
</dbReference>
<reference evidence="10" key="2">
    <citation type="submission" date="2024-10" db="UniProtKB">
        <authorList>
            <consortium name="EnsemblProtists"/>
        </authorList>
    </citation>
    <scope>IDENTIFICATION</scope>
</reference>
<evidence type="ECO:0000256" key="8">
    <source>
        <dbReference type="ARBA" id="ARBA00023274"/>
    </source>
</evidence>
<dbReference type="Pfam" id="PF01907">
    <property type="entry name" value="Ribosomal_L37e"/>
    <property type="match status" value="1"/>
</dbReference>
<dbReference type="RefSeq" id="XP_005790542.1">
    <property type="nucleotide sequence ID" value="XM_005790485.1"/>
</dbReference>
<evidence type="ECO:0000256" key="9">
    <source>
        <dbReference type="SAM" id="MobiDB-lite"/>
    </source>
</evidence>
<keyword evidence="11" id="KW-1185">Reference proteome</keyword>
<dbReference type="Gene3D" id="2.20.25.30">
    <property type="match status" value="1"/>
</dbReference>
<keyword evidence="4" id="KW-0863">Zinc-finger</keyword>
<evidence type="ECO:0000256" key="5">
    <source>
        <dbReference type="ARBA" id="ARBA00022833"/>
    </source>
</evidence>
<name>A0A0D3KQS8_EMIH1</name>
<keyword evidence="3" id="KW-0699">rRNA-binding</keyword>
<dbReference type="GeneID" id="17283383"/>
<dbReference type="InterPro" id="IPR011331">
    <property type="entry name" value="Ribosomal_eL37/eL43"/>
</dbReference>
<feature type="region of interest" description="Disordered" evidence="9">
    <location>
        <begin position="1"/>
        <end position="39"/>
    </location>
</feature>
<evidence type="ECO:0000256" key="3">
    <source>
        <dbReference type="ARBA" id="ARBA00022730"/>
    </source>
</evidence>
<dbReference type="PaxDb" id="2903-EOD38113"/>
<keyword evidence="7" id="KW-0689">Ribosomal protein</keyword>
<evidence type="ECO:0000313" key="11">
    <source>
        <dbReference type="Proteomes" id="UP000013827"/>
    </source>
</evidence>
<reference evidence="11" key="1">
    <citation type="journal article" date="2013" name="Nature">
        <title>Pan genome of the phytoplankton Emiliania underpins its global distribution.</title>
        <authorList>
            <person name="Read B.A."/>
            <person name="Kegel J."/>
            <person name="Klute M.J."/>
            <person name="Kuo A."/>
            <person name="Lefebvre S.C."/>
            <person name="Maumus F."/>
            <person name="Mayer C."/>
            <person name="Miller J."/>
            <person name="Monier A."/>
            <person name="Salamov A."/>
            <person name="Young J."/>
            <person name="Aguilar M."/>
            <person name="Claverie J.M."/>
            <person name="Frickenhaus S."/>
            <person name="Gonzalez K."/>
            <person name="Herman E.K."/>
            <person name="Lin Y.C."/>
            <person name="Napier J."/>
            <person name="Ogata H."/>
            <person name="Sarno A.F."/>
            <person name="Shmutz J."/>
            <person name="Schroeder D."/>
            <person name="de Vargas C."/>
            <person name="Verret F."/>
            <person name="von Dassow P."/>
            <person name="Valentin K."/>
            <person name="Van de Peer Y."/>
            <person name="Wheeler G."/>
            <person name="Dacks J.B."/>
            <person name="Delwiche C.F."/>
            <person name="Dyhrman S.T."/>
            <person name="Glockner G."/>
            <person name="John U."/>
            <person name="Richards T."/>
            <person name="Worden A.Z."/>
            <person name="Zhang X."/>
            <person name="Grigoriev I.V."/>
            <person name="Allen A.E."/>
            <person name="Bidle K."/>
            <person name="Borodovsky M."/>
            <person name="Bowler C."/>
            <person name="Brownlee C."/>
            <person name="Cock J.M."/>
            <person name="Elias M."/>
            <person name="Gladyshev V.N."/>
            <person name="Groth M."/>
            <person name="Guda C."/>
            <person name="Hadaegh A."/>
            <person name="Iglesias-Rodriguez M.D."/>
            <person name="Jenkins J."/>
            <person name="Jones B.M."/>
            <person name="Lawson T."/>
            <person name="Leese F."/>
            <person name="Lindquist E."/>
            <person name="Lobanov A."/>
            <person name="Lomsadze A."/>
            <person name="Malik S.B."/>
            <person name="Marsh M.E."/>
            <person name="Mackinder L."/>
            <person name="Mock T."/>
            <person name="Mueller-Roeber B."/>
            <person name="Pagarete A."/>
            <person name="Parker M."/>
            <person name="Probert I."/>
            <person name="Quesneville H."/>
            <person name="Raines C."/>
            <person name="Rensing S.A."/>
            <person name="Riano-Pachon D.M."/>
            <person name="Richier S."/>
            <person name="Rokitta S."/>
            <person name="Shiraiwa Y."/>
            <person name="Soanes D.M."/>
            <person name="van der Giezen M."/>
            <person name="Wahlund T.M."/>
            <person name="Williams B."/>
            <person name="Wilson W."/>
            <person name="Wolfe G."/>
            <person name="Wurch L.L."/>
        </authorList>
    </citation>
    <scope>NUCLEOTIDE SEQUENCE</scope>
</reference>
<organism evidence="10 11">
    <name type="scientific">Emiliania huxleyi (strain CCMP1516)</name>
    <dbReference type="NCBI Taxonomy" id="280463"/>
    <lineage>
        <taxon>Eukaryota</taxon>
        <taxon>Haptista</taxon>
        <taxon>Haptophyta</taxon>
        <taxon>Prymnesiophyceae</taxon>
        <taxon>Isochrysidales</taxon>
        <taxon>Noelaerhabdaceae</taxon>
        <taxon>Emiliania</taxon>
    </lineage>
</organism>
<dbReference type="KEGG" id="ehx:EMIHUDRAFT_200568"/>